<keyword evidence="4" id="KW-1185">Reference proteome</keyword>
<proteinExistence type="predicted"/>
<name>A0A9P5XYQ4_9AGAR</name>
<dbReference type="Proteomes" id="UP000807353">
    <property type="component" value="Unassembled WGS sequence"/>
</dbReference>
<evidence type="ECO:0000259" key="2">
    <source>
        <dbReference type="PROSITE" id="PS50837"/>
    </source>
</evidence>
<keyword evidence="1" id="KW-0677">Repeat</keyword>
<reference evidence="3" key="1">
    <citation type="submission" date="2020-11" db="EMBL/GenBank/DDBJ databases">
        <authorList>
            <consortium name="DOE Joint Genome Institute"/>
            <person name="Ahrendt S."/>
            <person name="Riley R."/>
            <person name="Andreopoulos W."/>
            <person name="Labutti K."/>
            <person name="Pangilinan J."/>
            <person name="Ruiz-Duenas F.J."/>
            <person name="Barrasa J.M."/>
            <person name="Sanchez-Garcia M."/>
            <person name="Camarero S."/>
            <person name="Miyauchi S."/>
            <person name="Serrano A."/>
            <person name="Linde D."/>
            <person name="Babiker R."/>
            <person name="Drula E."/>
            <person name="Ayuso-Fernandez I."/>
            <person name="Pacheco R."/>
            <person name="Padilla G."/>
            <person name="Ferreira P."/>
            <person name="Barriuso J."/>
            <person name="Kellner H."/>
            <person name="Castanera R."/>
            <person name="Alfaro M."/>
            <person name="Ramirez L."/>
            <person name="Pisabarro A.G."/>
            <person name="Kuo A."/>
            <person name="Tritt A."/>
            <person name="Lipzen A."/>
            <person name="He G."/>
            <person name="Yan M."/>
            <person name="Ng V."/>
            <person name="Cullen D."/>
            <person name="Martin F."/>
            <person name="Rosso M.-N."/>
            <person name="Henrissat B."/>
            <person name="Hibbett D."/>
            <person name="Martinez A.T."/>
            <person name="Grigoriev I.V."/>
        </authorList>
    </citation>
    <scope>NUCLEOTIDE SEQUENCE</scope>
    <source>
        <strain evidence="3">CBS 247.69</strain>
    </source>
</reference>
<dbReference type="PROSITE" id="PS50837">
    <property type="entry name" value="NACHT"/>
    <property type="match status" value="1"/>
</dbReference>
<comment type="caution">
    <text evidence="3">The sequence shown here is derived from an EMBL/GenBank/DDBJ whole genome shotgun (WGS) entry which is preliminary data.</text>
</comment>
<dbReference type="SUPFAM" id="SSF52540">
    <property type="entry name" value="P-loop containing nucleoside triphosphate hydrolases"/>
    <property type="match status" value="1"/>
</dbReference>
<dbReference type="InterPro" id="IPR007111">
    <property type="entry name" value="NACHT_NTPase"/>
</dbReference>
<dbReference type="InterPro" id="IPR056884">
    <property type="entry name" value="NPHP3-like_N"/>
</dbReference>
<evidence type="ECO:0000313" key="4">
    <source>
        <dbReference type="Proteomes" id="UP000807353"/>
    </source>
</evidence>
<dbReference type="InterPro" id="IPR027417">
    <property type="entry name" value="P-loop_NTPase"/>
</dbReference>
<feature type="domain" description="NACHT" evidence="2">
    <location>
        <begin position="63"/>
        <end position="207"/>
    </location>
</feature>
<accession>A0A9P5XYQ4</accession>
<sequence length="371" mass="41060">MALQTPGVDKRSGGLESLFESIFPGVAHNLAKHPTTPMCHKGTRLAVINDIISWVNDEDRTCRLLWLDGALGVGKSAILQTVVERCAEAGKLGAAFSFSRDSKRRKNARSFSLALSYQLSLAIPALRLDIEKEIKANPHILSKTLAQQIERLVLLPLSQLTELPSMFIAIDGLDECDLPGQVSILELIPTLLSDLPRSFSLLVASRPTTYIREAFDETLQDLSRRVTLDERYAPDKDIEIFLRYKLRGSQGHSTHTWPLDSDMRLLVDACSGQFICAVTIVRYIEGGPHSLEIMLKNLLSTTHSKNASLNPLDNLYIRVLSTYPDSPRLLSVLGILIVSSYQIGLIEALLGLNPGDVTRYLRGLHSLLVLP</sequence>
<feature type="non-terminal residue" evidence="3">
    <location>
        <position position="371"/>
    </location>
</feature>
<protein>
    <recommendedName>
        <fullName evidence="2">NACHT domain-containing protein</fullName>
    </recommendedName>
</protein>
<dbReference type="Pfam" id="PF24883">
    <property type="entry name" value="NPHP3_N"/>
    <property type="match status" value="1"/>
</dbReference>
<organism evidence="3 4">
    <name type="scientific">Collybia nuda</name>
    <dbReference type="NCBI Taxonomy" id="64659"/>
    <lineage>
        <taxon>Eukaryota</taxon>
        <taxon>Fungi</taxon>
        <taxon>Dikarya</taxon>
        <taxon>Basidiomycota</taxon>
        <taxon>Agaricomycotina</taxon>
        <taxon>Agaricomycetes</taxon>
        <taxon>Agaricomycetidae</taxon>
        <taxon>Agaricales</taxon>
        <taxon>Tricholomatineae</taxon>
        <taxon>Clitocybaceae</taxon>
        <taxon>Collybia</taxon>
    </lineage>
</organism>
<dbReference type="PANTHER" id="PTHR10039">
    <property type="entry name" value="AMELOGENIN"/>
    <property type="match status" value="1"/>
</dbReference>
<dbReference type="OrthoDB" id="163438at2759"/>
<evidence type="ECO:0000313" key="3">
    <source>
        <dbReference type="EMBL" id="KAF9459514.1"/>
    </source>
</evidence>
<dbReference type="PANTHER" id="PTHR10039:SF14">
    <property type="entry name" value="NACHT DOMAIN-CONTAINING PROTEIN"/>
    <property type="match status" value="1"/>
</dbReference>
<gene>
    <name evidence="3" type="ORF">BDZ94DRAFT_1199361</name>
</gene>
<dbReference type="AlphaFoldDB" id="A0A9P5XYQ4"/>
<dbReference type="EMBL" id="MU150315">
    <property type="protein sequence ID" value="KAF9459514.1"/>
    <property type="molecule type" value="Genomic_DNA"/>
</dbReference>
<evidence type="ECO:0000256" key="1">
    <source>
        <dbReference type="ARBA" id="ARBA00022737"/>
    </source>
</evidence>